<dbReference type="PRINTS" id="PR00446">
    <property type="entry name" value="HYDRGNUPTAKE"/>
</dbReference>
<dbReference type="CDD" id="cd06067">
    <property type="entry name" value="H2MP_MemB-H2evol"/>
    <property type="match status" value="1"/>
</dbReference>
<dbReference type="InterPro" id="IPR000671">
    <property type="entry name" value="Peptidase_A31"/>
</dbReference>
<protein>
    <submittedName>
        <fullName evidence="1">Hydrogenase 3 maturation peptidase Hycl, Aspartic peptidase, MEROPS family A31</fullName>
    </submittedName>
</protein>
<dbReference type="KEGG" id="ppd:Ppro_2796"/>
<dbReference type="Gene3D" id="3.40.50.1450">
    <property type="entry name" value="HybD-like"/>
    <property type="match status" value="1"/>
</dbReference>
<dbReference type="EMBL" id="CP000482">
    <property type="protein sequence ID" value="ABL00396.1"/>
    <property type="molecule type" value="Genomic_DNA"/>
</dbReference>
<dbReference type="HOGENOM" id="CLU_099037_4_1_7"/>
<dbReference type="MEROPS" id="A31.003"/>
<keyword evidence="2" id="KW-1185">Reference proteome</keyword>
<dbReference type="NCBIfam" id="TIGR00072">
    <property type="entry name" value="hydrog_prot"/>
    <property type="match status" value="1"/>
</dbReference>
<accession>A1ASS5</accession>
<dbReference type="InterPro" id="IPR023430">
    <property type="entry name" value="Pept_HybD-like_dom_sf"/>
</dbReference>
<dbReference type="STRING" id="338966.Ppro_2796"/>
<reference evidence="1 2" key="1">
    <citation type="submission" date="2006-10" db="EMBL/GenBank/DDBJ databases">
        <title>Complete sequence of chromosome of Pelobacter propionicus DSM 2379.</title>
        <authorList>
            <consortium name="US DOE Joint Genome Institute"/>
            <person name="Copeland A."/>
            <person name="Lucas S."/>
            <person name="Lapidus A."/>
            <person name="Barry K."/>
            <person name="Detter J.C."/>
            <person name="Glavina del Rio T."/>
            <person name="Hammon N."/>
            <person name="Israni S."/>
            <person name="Dalin E."/>
            <person name="Tice H."/>
            <person name="Pitluck S."/>
            <person name="Saunders E."/>
            <person name="Brettin T."/>
            <person name="Bruce D."/>
            <person name="Han C."/>
            <person name="Tapia R."/>
            <person name="Schmutz J."/>
            <person name="Larimer F."/>
            <person name="Land M."/>
            <person name="Hauser L."/>
            <person name="Kyrpides N."/>
            <person name="Kim E."/>
            <person name="Lovley D."/>
            <person name="Richardson P."/>
        </authorList>
    </citation>
    <scope>NUCLEOTIDE SEQUENCE [LARGE SCALE GENOMIC DNA]</scope>
    <source>
        <strain evidence="2">DSM 2379 / NBRC 103807 / OttBd1</strain>
    </source>
</reference>
<dbReference type="PANTHER" id="PTHR30302:SF7">
    <property type="entry name" value="F420-NONREDUCING HYDROGENASE II"/>
    <property type="match status" value="1"/>
</dbReference>
<evidence type="ECO:0000313" key="1">
    <source>
        <dbReference type="EMBL" id="ABL00396.1"/>
    </source>
</evidence>
<gene>
    <name evidence="1" type="ordered locus">Ppro_2796</name>
</gene>
<dbReference type="eggNOG" id="COG0680">
    <property type="taxonomic scope" value="Bacteria"/>
</dbReference>
<dbReference type="Proteomes" id="UP000006732">
    <property type="component" value="Chromosome"/>
</dbReference>
<evidence type="ECO:0000313" key="2">
    <source>
        <dbReference type="Proteomes" id="UP000006732"/>
    </source>
</evidence>
<sequence>MDLLKELRECTRGRVCFMGVGSTDYGDDGFGIRLAEKLEQNLAKRANAPVVIDAGTMPERYTGRIADEGYDSLVFLDAVDFGGEPGAVLVANSEEMASRFPQISTHKISLGMLANWIEASGTTKAWLIGVQPESLKMGQGVSPTVQDTLDILEELLSDIWCEETDNG</sequence>
<dbReference type="PANTHER" id="PTHR30302">
    <property type="entry name" value="HYDROGENASE 1 MATURATION PROTEASE"/>
    <property type="match status" value="1"/>
</dbReference>
<organism evidence="1 2">
    <name type="scientific">Pelobacter propionicus (strain DSM 2379 / NBRC 103807 / OttBd1)</name>
    <dbReference type="NCBI Taxonomy" id="338966"/>
    <lineage>
        <taxon>Bacteria</taxon>
        <taxon>Pseudomonadati</taxon>
        <taxon>Thermodesulfobacteriota</taxon>
        <taxon>Desulfuromonadia</taxon>
        <taxon>Desulfuromonadales</taxon>
        <taxon>Desulfuromonadaceae</taxon>
        <taxon>Pelobacter</taxon>
    </lineage>
</organism>
<proteinExistence type="predicted"/>
<dbReference type="GO" id="GO:0004175">
    <property type="term" value="F:endopeptidase activity"/>
    <property type="evidence" value="ECO:0007669"/>
    <property type="project" value="TreeGrafter"/>
</dbReference>
<dbReference type="AlphaFoldDB" id="A1ASS5"/>
<dbReference type="RefSeq" id="WP_011736640.1">
    <property type="nucleotide sequence ID" value="NC_008609.1"/>
</dbReference>
<dbReference type="InterPro" id="IPR004420">
    <property type="entry name" value="Pept_A31_hyd_mat_HycI"/>
</dbReference>
<dbReference type="GO" id="GO:0008047">
    <property type="term" value="F:enzyme activator activity"/>
    <property type="evidence" value="ECO:0007669"/>
    <property type="project" value="InterPro"/>
</dbReference>
<dbReference type="Pfam" id="PF01750">
    <property type="entry name" value="HycI"/>
    <property type="match status" value="1"/>
</dbReference>
<dbReference type="SUPFAM" id="SSF53163">
    <property type="entry name" value="HybD-like"/>
    <property type="match status" value="1"/>
</dbReference>
<dbReference type="GO" id="GO:0016485">
    <property type="term" value="P:protein processing"/>
    <property type="evidence" value="ECO:0007669"/>
    <property type="project" value="TreeGrafter"/>
</dbReference>
<name>A1ASS5_PELPD</name>